<evidence type="ECO:0000256" key="5">
    <source>
        <dbReference type="ARBA" id="ARBA00022840"/>
    </source>
</evidence>
<accession>A0AB38VXA4</accession>
<evidence type="ECO:0000256" key="2">
    <source>
        <dbReference type="ARBA" id="ARBA00005417"/>
    </source>
</evidence>
<sequence length="248" mass="27611">MRIAIGVLAPDAGHVLFNNKPITNDIRRHIGYMPEERGLYGKEKVIDQLIFLAKLHGLKGNKARERTIDLLERLSLTDRMNDKLDSLSLGNQQKVQLAASLVHSPNILILDEPFSGLDPLAVRTMSEILSENAQRGVPIIFSSHQLDLVQRICDRVGILSNGRLAAEGSVDALRNQGPLRYHIETTARHWYPNGTHIVAESNNGITLELDNPTMEQTVLHAALAAGEVHSFYKILPDLSDLFKKYVSL</sequence>
<proteinExistence type="inferred from homology"/>
<dbReference type="SUPFAM" id="SSF52540">
    <property type="entry name" value="P-loop containing nucleoside triphosphate hydrolases"/>
    <property type="match status" value="1"/>
</dbReference>
<protein>
    <submittedName>
        <fullName evidence="8">ABC transporter ATP-binding protein</fullName>
    </submittedName>
</protein>
<dbReference type="GO" id="GO:0005886">
    <property type="term" value="C:plasma membrane"/>
    <property type="evidence" value="ECO:0007669"/>
    <property type="project" value="UniProtKB-SubCell"/>
</dbReference>
<dbReference type="InterPro" id="IPR027417">
    <property type="entry name" value="P-loop_NTPase"/>
</dbReference>
<dbReference type="PANTHER" id="PTHR42711">
    <property type="entry name" value="ABC TRANSPORTER ATP-BINDING PROTEIN"/>
    <property type="match status" value="1"/>
</dbReference>
<keyword evidence="5 8" id="KW-0067">ATP-binding</keyword>
<evidence type="ECO:0000256" key="1">
    <source>
        <dbReference type="ARBA" id="ARBA00004202"/>
    </source>
</evidence>
<evidence type="ECO:0000259" key="7">
    <source>
        <dbReference type="PROSITE" id="PS50893"/>
    </source>
</evidence>
<evidence type="ECO:0000313" key="8">
    <source>
        <dbReference type="EMBL" id="VEH08818.1"/>
    </source>
</evidence>
<keyword evidence="4" id="KW-0547">Nucleotide-binding</keyword>
<dbReference type="InterPro" id="IPR017871">
    <property type="entry name" value="ABC_transporter-like_CS"/>
</dbReference>
<organism evidence="8 9">
    <name type="scientific">Corynebacterium kutscheri</name>
    <dbReference type="NCBI Taxonomy" id="35755"/>
    <lineage>
        <taxon>Bacteria</taxon>
        <taxon>Bacillati</taxon>
        <taxon>Actinomycetota</taxon>
        <taxon>Actinomycetes</taxon>
        <taxon>Mycobacteriales</taxon>
        <taxon>Corynebacteriaceae</taxon>
        <taxon>Corynebacterium</taxon>
    </lineage>
</organism>
<dbReference type="GO" id="GO:0046677">
    <property type="term" value="P:response to antibiotic"/>
    <property type="evidence" value="ECO:0007669"/>
    <property type="project" value="UniProtKB-KW"/>
</dbReference>
<dbReference type="AlphaFoldDB" id="A0AB38VXA4"/>
<evidence type="ECO:0000256" key="3">
    <source>
        <dbReference type="ARBA" id="ARBA00022448"/>
    </source>
</evidence>
<dbReference type="PROSITE" id="PS00211">
    <property type="entry name" value="ABC_TRANSPORTER_1"/>
    <property type="match status" value="1"/>
</dbReference>
<dbReference type="Pfam" id="PF13732">
    <property type="entry name" value="DrrA1-3_C"/>
    <property type="match status" value="1"/>
</dbReference>
<feature type="domain" description="ABC transporter" evidence="7">
    <location>
        <begin position="1"/>
        <end position="186"/>
    </location>
</feature>
<dbReference type="EMBL" id="LR134377">
    <property type="protein sequence ID" value="VEH08818.1"/>
    <property type="molecule type" value="Genomic_DNA"/>
</dbReference>
<keyword evidence="6" id="KW-0046">Antibiotic resistance</keyword>
<dbReference type="GO" id="GO:0016887">
    <property type="term" value="F:ATP hydrolysis activity"/>
    <property type="evidence" value="ECO:0007669"/>
    <property type="project" value="InterPro"/>
</dbReference>
<evidence type="ECO:0000256" key="4">
    <source>
        <dbReference type="ARBA" id="ARBA00022741"/>
    </source>
</evidence>
<dbReference type="Proteomes" id="UP000271380">
    <property type="component" value="Chromosome"/>
</dbReference>
<comment type="similarity">
    <text evidence="2">Belongs to the ABC transporter superfamily.</text>
</comment>
<dbReference type="Gene3D" id="3.40.50.300">
    <property type="entry name" value="P-loop containing nucleotide triphosphate hydrolases"/>
    <property type="match status" value="1"/>
</dbReference>
<evidence type="ECO:0000256" key="6">
    <source>
        <dbReference type="ARBA" id="ARBA00023251"/>
    </source>
</evidence>
<dbReference type="InterPro" id="IPR025302">
    <property type="entry name" value="DrrA1/2-like_C"/>
</dbReference>
<evidence type="ECO:0000313" key="9">
    <source>
        <dbReference type="Proteomes" id="UP000271380"/>
    </source>
</evidence>
<gene>
    <name evidence="8" type="primary">ybhF_2</name>
    <name evidence="8" type="ORF">NCTC949_01941</name>
</gene>
<dbReference type="InterPro" id="IPR050763">
    <property type="entry name" value="ABC_transporter_ATP-binding"/>
</dbReference>
<keyword evidence="3" id="KW-0813">Transport</keyword>
<name>A0AB38VXA4_9CORY</name>
<dbReference type="PANTHER" id="PTHR42711:SF5">
    <property type="entry name" value="ABC TRANSPORTER ATP-BINDING PROTEIN NATA"/>
    <property type="match status" value="1"/>
</dbReference>
<dbReference type="GO" id="GO:0005524">
    <property type="term" value="F:ATP binding"/>
    <property type="evidence" value="ECO:0007669"/>
    <property type="project" value="UniProtKB-KW"/>
</dbReference>
<comment type="subcellular location">
    <subcellularLocation>
        <location evidence="1">Cell membrane</location>
        <topology evidence="1">Peripheral membrane protein</topology>
    </subcellularLocation>
</comment>
<dbReference type="Pfam" id="PF00005">
    <property type="entry name" value="ABC_tran"/>
    <property type="match status" value="1"/>
</dbReference>
<dbReference type="PROSITE" id="PS50893">
    <property type="entry name" value="ABC_TRANSPORTER_2"/>
    <property type="match status" value="1"/>
</dbReference>
<reference evidence="8 9" key="1">
    <citation type="submission" date="2018-12" db="EMBL/GenBank/DDBJ databases">
        <authorList>
            <consortium name="Pathogen Informatics"/>
        </authorList>
    </citation>
    <scope>NUCLEOTIDE SEQUENCE [LARGE SCALE GENOMIC DNA]</scope>
    <source>
        <strain evidence="8 9">NCTC949</strain>
    </source>
</reference>
<dbReference type="InterPro" id="IPR003439">
    <property type="entry name" value="ABC_transporter-like_ATP-bd"/>
</dbReference>